<evidence type="ECO:0000259" key="2">
    <source>
        <dbReference type="PROSITE" id="PS50943"/>
    </source>
</evidence>
<sequence length="80" mass="9062">MTYYEKLAALGLNIAYYRKLRFLTQEQFAEKANISISTVRKIENPNLFTGITFEKICRIADALGVTESALLDFRDPNGNA</sequence>
<reference evidence="3" key="1">
    <citation type="submission" date="2020-10" db="EMBL/GenBank/DDBJ databases">
        <authorList>
            <person name="Gilroy R."/>
        </authorList>
    </citation>
    <scope>NUCLEOTIDE SEQUENCE</scope>
    <source>
        <strain evidence="3">USAMLcec3-3695</strain>
    </source>
</reference>
<organism evidence="3 4">
    <name type="scientific">Candidatus Ornithomonoglobus merdipullorum</name>
    <dbReference type="NCBI Taxonomy" id="2840895"/>
    <lineage>
        <taxon>Bacteria</taxon>
        <taxon>Bacillati</taxon>
        <taxon>Bacillota</taxon>
        <taxon>Clostridia</taxon>
        <taxon>Candidatus Ornithomonoglobus</taxon>
    </lineage>
</organism>
<evidence type="ECO:0000313" key="3">
    <source>
        <dbReference type="EMBL" id="HIU56530.1"/>
    </source>
</evidence>
<dbReference type="AlphaFoldDB" id="A0A9D1M9Y2"/>
<dbReference type="InterPro" id="IPR010982">
    <property type="entry name" value="Lambda_DNA-bd_dom_sf"/>
</dbReference>
<dbReference type="InterPro" id="IPR001387">
    <property type="entry name" value="Cro/C1-type_HTH"/>
</dbReference>
<dbReference type="EMBL" id="DVNB01000022">
    <property type="protein sequence ID" value="HIU56530.1"/>
    <property type="molecule type" value="Genomic_DNA"/>
</dbReference>
<dbReference type="Pfam" id="PF01381">
    <property type="entry name" value="HTH_3"/>
    <property type="match status" value="1"/>
</dbReference>
<dbReference type="PANTHER" id="PTHR46797:SF1">
    <property type="entry name" value="METHYLPHOSPHONATE SYNTHASE"/>
    <property type="match status" value="1"/>
</dbReference>
<dbReference type="SUPFAM" id="SSF47413">
    <property type="entry name" value="lambda repressor-like DNA-binding domains"/>
    <property type="match status" value="1"/>
</dbReference>
<reference evidence="3" key="2">
    <citation type="journal article" date="2021" name="PeerJ">
        <title>Extensive microbial diversity within the chicken gut microbiome revealed by metagenomics and culture.</title>
        <authorList>
            <person name="Gilroy R."/>
            <person name="Ravi A."/>
            <person name="Getino M."/>
            <person name="Pursley I."/>
            <person name="Horton D.L."/>
            <person name="Alikhan N.F."/>
            <person name="Baker D."/>
            <person name="Gharbi K."/>
            <person name="Hall N."/>
            <person name="Watson M."/>
            <person name="Adriaenssens E.M."/>
            <person name="Foster-Nyarko E."/>
            <person name="Jarju S."/>
            <person name="Secka A."/>
            <person name="Antonio M."/>
            <person name="Oren A."/>
            <person name="Chaudhuri R.R."/>
            <person name="La Ragione R."/>
            <person name="Hildebrand F."/>
            <person name="Pallen M.J."/>
        </authorList>
    </citation>
    <scope>NUCLEOTIDE SEQUENCE</scope>
    <source>
        <strain evidence="3">USAMLcec3-3695</strain>
    </source>
</reference>
<feature type="domain" description="HTH cro/C1-type" evidence="2">
    <location>
        <begin position="14"/>
        <end position="70"/>
    </location>
</feature>
<comment type="caution">
    <text evidence="3">The sequence shown here is derived from an EMBL/GenBank/DDBJ whole genome shotgun (WGS) entry which is preliminary data.</text>
</comment>
<dbReference type="InterPro" id="IPR050807">
    <property type="entry name" value="TransReg_Diox_bact_type"/>
</dbReference>
<dbReference type="Proteomes" id="UP000824109">
    <property type="component" value="Unassembled WGS sequence"/>
</dbReference>
<dbReference type="GO" id="GO:0003700">
    <property type="term" value="F:DNA-binding transcription factor activity"/>
    <property type="evidence" value="ECO:0007669"/>
    <property type="project" value="TreeGrafter"/>
</dbReference>
<gene>
    <name evidence="3" type="ORF">IAA61_01790</name>
</gene>
<dbReference type="GO" id="GO:0003677">
    <property type="term" value="F:DNA binding"/>
    <property type="evidence" value="ECO:0007669"/>
    <property type="project" value="UniProtKB-KW"/>
</dbReference>
<dbReference type="SMART" id="SM00530">
    <property type="entry name" value="HTH_XRE"/>
    <property type="match status" value="1"/>
</dbReference>
<dbReference type="PROSITE" id="PS50943">
    <property type="entry name" value="HTH_CROC1"/>
    <property type="match status" value="1"/>
</dbReference>
<protein>
    <submittedName>
        <fullName evidence="3">Helix-turn-helix transcriptional regulator</fullName>
    </submittedName>
</protein>
<evidence type="ECO:0000313" key="4">
    <source>
        <dbReference type="Proteomes" id="UP000824109"/>
    </source>
</evidence>
<accession>A0A9D1M9Y2</accession>
<keyword evidence="1" id="KW-0238">DNA-binding</keyword>
<name>A0A9D1M9Y2_9FIRM</name>
<dbReference type="GO" id="GO:0005829">
    <property type="term" value="C:cytosol"/>
    <property type="evidence" value="ECO:0007669"/>
    <property type="project" value="TreeGrafter"/>
</dbReference>
<proteinExistence type="predicted"/>
<dbReference type="PANTHER" id="PTHR46797">
    <property type="entry name" value="HTH-TYPE TRANSCRIPTIONAL REGULATOR"/>
    <property type="match status" value="1"/>
</dbReference>
<evidence type="ECO:0000256" key="1">
    <source>
        <dbReference type="ARBA" id="ARBA00023125"/>
    </source>
</evidence>
<dbReference type="Gene3D" id="1.10.260.40">
    <property type="entry name" value="lambda repressor-like DNA-binding domains"/>
    <property type="match status" value="1"/>
</dbReference>
<dbReference type="CDD" id="cd00093">
    <property type="entry name" value="HTH_XRE"/>
    <property type="match status" value="1"/>
</dbReference>